<dbReference type="Gene3D" id="3.30.420.40">
    <property type="match status" value="1"/>
</dbReference>
<feature type="region of interest" description="Disordered" evidence="1">
    <location>
        <begin position="1"/>
        <end position="22"/>
    </location>
</feature>
<dbReference type="CDD" id="cd10170">
    <property type="entry name" value="ASKHA_NBD_HSP70"/>
    <property type="match status" value="1"/>
</dbReference>
<evidence type="ECO:0000256" key="1">
    <source>
        <dbReference type="SAM" id="MobiDB-lite"/>
    </source>
</evidence>
<organism evidence="2 3">
    <name type="scientific">Lepraria neglecta</name>
    <dbReference type="NCBI Taxonomy" id="209136"/>
    <lineage>
        <taxon>Eukaryota</taxon>
        <taxon>Fungi</taxon>
        <taxon>Dikarya</taxon>
        <taxon>Ascomycota</taxon>
        <taxon>Pezizomycotina</taxon>
        <taxon>Lecanoromycetes</taxon>
        <taxon>OSLEUM clade</taxon>
        <taxon>Lecanoromycetidae</taxon>
        <taxon>Lecanorales</taxon>
        <taxon>Lecanorineae</taxon>
        <taxon>Stereocaulaceae</taxon>
        <taxon>Lepraria</taxon>
    </lineage>
</organism>
<dbReference type="AlphaFoldDB" id="A0AAD9Z3B3"/>
<keyword evidence="3" id="KW-1185">Reference proteome</keyword>
<reference evidence="2" key="1">
    <citation type="submission" date="2022-11" db="EMBL/GenBank/DDBJ databases">
        <title>Chromosomal genome sequence assembly and mating type (MAT) locus characterization of the leprose asexual lichenized fungus Lepraria neglecta (Nyl.) Erichsen.</title>
        <authorList>
            <person name="Allen J.L."/>
            <person name="Pfeffer B."/>
        </authorList>
    </citation>
    <scope>NUCLEOTIDE SEQUENCE</scope>
    <source>
        <strain evidence="2">Allen 5258</strain>
    </source>
</reference>
<comment type="caution">
    <text evidence="2">The sequence shown here is derived from an EMBL/GenBank/DDBJ whole genome shotgun (WGS) entry which is preliminary data.</text>
</comment>
<dbReference type="Proteomes" id="UP001276659">
    <property type="component" value="Unassembled WGS sequence"/>
</dbReference>
<accession>A0AAD9Z3B3</accession>
<dbReference type="PANTHER" id="PTHR14187:SF82">
    <property type="entry name" value="FAMILY CHAPERONE, PUTATIVE (AFU_ORTHOLOGUE AFUA_7G08575)-RELATED"/>
    <property type="match status" value="1"/>
</dbReference>
<gene>
    <name evidence="2" type="ORF">OEA41_005206</name>
</gene>
<dbReference type="EMBL" id="JASNWA010000010">
    <property type="protein sequence ID" value="KAK3168758.1"/>
    <property type="molecule type" value="Genomic_DNA"/>
</dbReference>
<protein>
    <recommendedName>
        <fullName evidence="4">Heat shock protein 70</fullName>
    </recommendedName>
</protein>
<name>A0AAD9Z3B3_9LECA</name>
<sequence>MSTKPWPAKRQKTDPKTMPRPKAKMKVKAEPGRKILVAVDLEQITVPAVWSDMGQAKTKACAEAARMDEGATLHIILEPEAAALYALDTVDPHNLKIEDTFILCDAGGGTVDLITYTVSAPKPILKLNEATPGTGSLCGASFLNRKSHEFMEAKFGGELGWDDK</sequence>
<evidence type="ECO:0008006" key="4">
    <source>
        <dbReference type="Google" id="ProtNLM"/>
    </source>
</evidence>
<dbReference type="PANTHER" id="PTHR14187">
    <property type="entry name" value="ALPHA KINASE/ELONGATION FACTOR 2 KINASE"/>
    <property type="match status" value="1"/>
</dbReference>
<proteinExistence type="predicted"/>
<evidence type="ECO:0000313" key="3">
    <source>
        <dbReference type="Proteomes" id="UP001276659"/>
    </source>
</evidence>
<evidence type="ECO:0000313" key="2">
    <source>
        <dbReference type="EMBL" id="KAK3168758.1"/>
    </source>
</evidence>